<dbReference type="GeneID" id="3998131"/>
<reference evidence="2" key="1">
    <citation type="journal article" date="2009" name="ISME J.">
        <title>The genome sequence of the psychrophilic archaeon, Methanococcoides burtonii: the role of genome evolution in cold adaptation.</title>
        <authorList>
            <person name="Allen M.A."/>
            <person name="Lauro F.M."/>
            <person name="Williams T.J."/>
            <person name="Burg D."/>
            <person name="Siddiqui K.S."/>
            <person name="De Francisci D."/>
            <person name="Chong K.W."/>
            <person name="Pilak O."/>
            <person name="Chew H.H."/>
            <person name="De Maere M.Z."/>
            <person name="Ting L."/>
            <person name="Katrib M."/>
            <person name="Ng C."/>
            <person name="Sowers K.R."/>
            <person name="Galperin M.Y."/>
            <person name="Anderson I.J."/>
            <person name="Ivanova N."/>
            <person name="Dalin E."/>
            <person name="Martinez M."/>
            <person name="Lapidus A."/>
            <person name="Hauser L."/>
            <person name="Land M."/>
            <person name="Thomas T."/>
            <person name="Cavicchioli R."/>
        </authorList>
    </citation>
    <scope>NUCLEOTIDE SEQUENCE [LARGE SCALE GENOMIC DNA]</scope>
    <source>
        <strain evidence="2">DSM 6242 / NBRC 107633 / OCM 468 / ACE-M</strain>
    </source>
</reference>
<dbReference type="OrthoDB" id="147270at2157"/>
<dbReference type="AlphaFoldDB" id="Q12Y34"/>
<gene>
    <name evidence="1" type="ordered locus">Mbur_0673</name>
</gene>
<dbReference type="STRING" id="259564.Mbur_0673"/>
<sequence>MMESKGIQTRGLIVAMVLVSMAFMPAVSAMEVEMYATSEQDMIMVDDVAMLDPYMDFAKLKINPRHSSTQLKPGSSDKITVTVTNKDNKTITVEPRVVASPYEENIFEESWITVTPASKNIEPDAKQEFTIKMNIPQDADIGNYGTEIAFTDDVMPTPYATLYPKYINTMHLYVDVWTPPKIQIQTPYLGDRVEAGDEYDYEIKLKNVADKDIAIDPKISDNNRWNHYGPYGMIGPAFEDDAITITAPSTVKAGETAVVKLHLEVPDDAKGGYNGAINLNINDPSIREWDGQVEMNFEVWTQPSEPYTKMFTTRTDDPITIEVSSNDHNYGRWMGAGSQNEKSEASFDLALEGESGKVELNQVKTTYSGTVSLGASDFPPWEMDGAGIYHDAIEVYVETYEAPGDIGEWTLGILPTNTERFDYSITIGTVE</sequence>
<accession>Q12Y34</accession>
<evidence type="ECO:0008006" key="3">
    <source>
        <dbReference type="Google" id="ProtNLM"/>
    </source>
</evidence>
<dbReference type="KEGG" id="mbu:Mbur_0673"/>
<protein>
    <recommendedName>
        <fullName evidence="3">NPCBM-associated, NEW3 domain of alpha-galactosidase</fullName>
    </recommendedName>
</protein>
<dbReference type="Gene3D" id="2.60.40.10">
    <property type="entry name" value="Immunoglobulins"/>
    <property type="match status" value="1"/>
</dbReference>
<organism evidence="1 2">
    <name type="scientific">Methanococcoides burtonii (strain DSM 6242 / NBRC 107633 / OCM 468 / ACE-M)</name>
    <dbReference type="NCBI Taxonomy" id="259564"/>
    <lineage>
        <taxon>Archaea</taxon>
        <taxon>Methanobacteriati</taxon>
        <taxon>Methanobacteriota</taxon>
        <taxon>Stenosarchaea group</taxon>
        <taxon>Methanomicrobia</taxon>
        <taxon>Methanosarcinales</taxon>
        <taxon>Methanosarcinaceae</taxon>
        <taxon>Methanococcoides</taxon>
    </lineage>
</organism>
<evidence type="ECO:0000313" key="1">
    <source>
        <dbReference type="EMBL" id="ABE51642.1"/>
    </source>
</evidence>
<dbReference type="Proteomes" id="UP000001979">
    <property type="component" value="Chromosome"/>
</dbReference>
<dbReference type="HOGENOM" id="CLU_038781_0_0_2"/>
<name>Q12Y34_METBU</name>
<dbReference type="EMBL" id="CP000300">
    <property type="protein sequence ID" value="ABE51642.1"/>
    <property type="molecule type" value="Genomic_DNA"/>
</dbReference>
<proteinExistence type="predicted"/>
<dbReference type="InterPro" id="IPR013783">
    <property type="entry name" value="Ig-like_fold"/>
</dbReference>
<evidence type="ECO:0000313" key="2">
    <source>
        <dbReference type="Proteomes" id="UP000001979"/>
    </source>
</evidence>
<dbReference type="RefSeq" id="WP_011498800.1">
    <property type="nucleotide sequence ID" value="NC_007955.1"/>
</dbReference>
<keyword evidence="2" id="KW-1185">Reference proteome</keyword>